<feature type="domain" description="Tyr recombinase" evidence="7">
    <location>
        <begin position="109"/>
        <end position="296"/>
    </location>
</feature>
<evidence type="ECO:0000256" key="3">
    <source>
        <dbReference type="ARBA" id="ARBA00022908"/>
    </source>
</evidence>
<dbReference type="AlphaFoldDB" id="A0A1G7Z6H4"/>
<dbReference type="Gene3D" id="1.10.150.130">
    <property type="match status" value="1"/>
</dbReference>
<dbReference type="CDD" id="cd00397">
    <property type="entry name" value="DNA_BRE_C"/>
    <property type="match status" value="1"/>
</dbReference>
<evidence type="ECO:0000256" key="4">
    <source>
        <dbReference type="ARBA" id="ARBA00023125"/>
    </source>
</evidence>
<dbReference type="SUPFAM" id="SSF56349">
    <property type="entry name" value="DNA breaking-rejoining enzymes"/>
    <property type="match status" value="1"/>
</dbReference>
<evidence type="ECO:0000259" key="7">
    <source>
        <dbReference type="PROSITE" id="PS51898"/>
    </source>
</evidence>
<feature type="domain" description="Core-binding (CB)" evidence="8">
    <location>
        <begin position="1"/>
        <end position="87"/>
    </location>
</feature>
<keyword evidence="10" id="KW-1185">Reference proteome</keyword>
<dbReference type="STRING" id="1121419.SAMN05443529_10923"/>
<evidence type="ECO:0000313" key="9">
    <source>
        <dbReference type="EMBL" id="SDH04352.1"/>
    </source>
</evidence>
<evidence type="ECO:0000256" key="2">
    <source>
        <dbReference type="ARBA" id="ARBA00008857"/>
    </source>
</evidence>
<dbReference type="InterPro" id="IPR002104">
    <property type="entry name" value="Integrase_catalytic"/>
</dbReference>
<dbReference type="PROSITE" id="PS51900">
    <property type="entry name" value="CB"/>
    <property type="match status" value="1"/>
</dbReference>
<evidence type="ECO:0000259" key="8">
    <source>
        <dbReference type="PROSITE" id="PS51900"/>
    </source>
</evidence>
<dbReference type="GO" id="GO:0015074">
    <property type="term" value="P:DNA integration"/>
    <property type="evidence" value="ECO:0007669"/>
    <property type="project" value="UniProtKB-KW"/>
</dbReference>
<dbReference type="InterPro" id="IPR050090">
    <property type="entry name" value="Tyrosine_recombinase_XerCD"/>
</dbReference>
<evidence type="ECO:0000313" key="10">
    <source>
        <dbReference type="Proteomes" id="UP000198656"/>
    </source>
</evidence>
<evidence type="ECO:0000256" key="5">
    <source>
        <dbReference type="ARBA" id="ARBA00023172"/>
    </source>
</evidence>
<dbReference type="InterPro" id="IPR044068">
    <property type="entry name" value="CB"/>
</dbReference>
<dbReference type="OrthoDB" id="9785687at2"/>
<evidence type="ECO:0000256" key="1">
    <source>
        <dbReference type="ARBA" id="ARBA00003283"/>
    </source>
</evidence>
<evidence type="ECO:0000256" key="6">
    <source>
        <dbReference type="PROSITE-ProRule" id="PRU01248"/>
    </source>
</evidence>
<dbReference type="PROSITE" id="PS51898">
    <property type="entry name" value="TYR_RECOMBINASE"/>
    <property type="match status" value="1"/>
</dbReference>
<dbReference type="Proteomes" id="UP000198656">
    <property type="component" value="Unassembled WGS sequence"/>
</dbReference>
<dbReference type="PANTHER" id="PTHR30349">
    <property type="entry name" value="PHAGE INTEGRASE-RELATED"/>
    <property type="match status" value="1"/>
</dbReference>
<reference evidence="10" key="1">
    <citation type="submission" date="2016-10" db="EMBL/GenBank/DDBJ databases">
        <authorList>
            <person name="Varghese N."/>
            <person name="Submissions S."/>
        </authorList>
    </citation>
    <scope>NUCLEOTIDE SEQUENCE [LARGE SCALE GENOMIC DNA]</scope>
    <source>
        <strain evidence="10">DSM 8344</strain>
    </source>
</reference>
<dbReference type="InterPro" id="IPR013762">
    <property type="entry name" value="Integrase-like_cat_sf"/>
</dbReference>
<gene>
    <name evidence="9" type="ORF">SAMN05443529_10923</name>
</gene>
<dbReference type="GO" id="GO:0006310">
    <property type="term" value="P:DNA recombination"/>
    <property type="evidence" value="ECO:0007669"/>
    <property type="project" value="UniProtKB-KW"/>
</dbReference>
<dbReference type="PANTHER" id="PTHR30349:SF41">
    <property type="entry name" value="INTEGRASE_RECOMBINASE PROTEIN MJ0367-RELATED"/>
    <property type="match status" value="1"/>
</dbReference>
<dbReference type="GO" id="GO:0003677">
    <property type="term" value="F:DNA binding"/>
    <property type="evidence" value="ECO:0007669"/>
    <property type="project" value="UniProtKB-UniRule"/>
</dbReference>
<protein>
    <submittedName>
        <fullName evidence="9">Integrase/recombinase XerD</fullName>
    </submittedName>
</protein>
<keyword evidence="5" id="KW-0233">DNA recombination</keyword>
<proteinExistence type="inferred from homology"/>
<name>A0A1G7Z6H4_9FIRM</name>
<dbReference type="Pfam" id="PF00589">
    <property type="entry name" value="Phage_integrase"/>
    <property type="match status" value="1"/>
</dbReference>
<accession>A0A1G7Z6H4</accession>
<dbReference type="Gene3D" id="1.10.443.10">
    <property type="entry name" value="Intergrase catalytic core"/>
    <property type="match status" value="1"/>
</dbReference>
<dbReference type="RefSeq" id="WP_092332656.1">
    <property type="nucleotide sequence ID" value="NZ_FNCP01000009.1"/>
</dbReference>
<keyword evidence="4 6" id="KW-0238">DNA-binding</keyword>
<dbReference type="InterPro" id="IPR010998">
    <property type="entry name" value="Integrase_recombinase_N"/>
</dbReference>
<comment type="function">
    <text evidence="1">Site-specific tyrosine recombinase, which acts by catalyzing the cutting and rejoining of the recombining DNA molecules.</text>
</comment>
<comment type="similarity">
    <text evidence="2">Belongs to the 'phage' integrase family.</text>
</comment>
<dbReference type="InterPro" id="IPR004107">
    <property type="entry name" value="Integrase_SAM-like_N"/>
</dbReference>
<keyword evidence="3" id="KW-0229">DNA integration</keyword>
<dbReference type="InterPro" id="IPR011010">
    <property type="entry name" value="DNA_brk_join_enz"/>
</dbReference>
<sequence length="306" mass="36101">MLFKFAVKDFIDDREFKNLSPKTIEGYKLGLRKFQDFLTDEEIVDVEEVTAGVVKRYLLDLKNNRSNNPTSLNTKLKNLKAFFNYLVQEEIIEEKGNPTKKVEYVKEDIKIEVFTDSQIKQMITYFQRTMSRDKTFFAYRDYAIIVTLLGTGMRLGEICNLQWRHVDFENLTITTYGKKREYSSVPITDKLKKELREFKIYQTKCFGKETEYVFTNQTGGRLSENAVQNVFKRLKTIMNFKGVRVSAHTFRHTFAHRCLMAGMDVFTLQRMLRHSKIDMTQRYLALWGTALKEQNDKFNPLNNLNI</sequence>
<dbReference type="EMBL" id="FNCP01000009">
    <property type="protein sequence ID" value="SDH04352.1"/>
    <property type="molecule type" value="Genomic_DNA"/>
</dbReference>
<dbReference type="Pfam" id="PF02899">
    <property type="entry name" value="Phage_int_SAM_1"/>
    <property type="match status" value="1"/>
</dbReference>
<organism evidence="9 10">
    <name type="scientific">Desulfosporosinus hippei DSM 8344</name>
    <dbReference type="NCBI Taxonomy" id="1121419"/>
    <lineage>
        <taxon>Bacteria</taxon>
        <taxon>Bacillati</taxon>
        <taxon>Bacillota</taxon>
        <taxon>Clostridia</taxon>
        <taxon>Eubacteriales</taxon>
        <taxon>Desulfitobacteriaceae</taxon>
        <taxon>Desulfosporosinus</taxon>
    </lineage>
</organism>